<comment type="caution">
    <text evidence="2">The sequence shown here is derived from an EMBL/GenBank/DDBJ whole genome shotgun (WGS) entry which is preliminary data.</text>
</comment>
<feature type="compositionally biased region" description="Basic and acidic residues" evidence="1">
    <location>
        <begin position="203"/>
        <end position="222"/>
    </location>
</feature>
<proteinExistence type="predicted"/>
<dbReference type="AlphaFoldDB" id="A0A9W8L4D2"/>
<feature type="region of interest" description="Disordered" evidence="1">
    <location>
        <begin position="1"/>
        <end position="65"/>
    </location>
</feature>
<sequence>MRGRCHCGPAGRTCETQSSHSTPPVSMSSAPTSDRTVASGTIYKDPQTLLSGGENPEAASTPWWLSSDGEHAHTACPLRPFAHMVVALEEGGDGGWADNEGRRGSGSVGCSALGRISTQQLMASRVVHLSDTLRRKMHSIAPGSAVDRTVGDMLRFAVPNEADDMHGSGGRPNTRMRAVSSGLWNMLGWLVGSNIGVSAPEPQTRRAEPSSERPYRRREVAEERADDPLLVGNEGLGSVELAVVRAGRQACVFALCAHALAPATRDEWRAWQAASSQRAPSISDEKSLAVVHVAEVSTLHRVACAGMQSVVPPALALEQQFAPLLNTAGALGPAPQLPGLERDEGHCGVDAAVRNMTLLVSRHGLVEMAYPLRPTLIVNDSDDGDGDGELTVALGGLLGESLFSRIHPEDVARVVKALRLAWDARPDAYHFARLRREWQRRRQDAASSSSSATKAIDSRQILHMDGIEVANGVVGLTLQLQVTGAQAAAVDWGCAESMAHHTRFARMQLTRWPLVLRPPRSTSISSDSSGEPHDGFVLAAIQPLAEPARARTPPLAPPPLAVADAKKRSISSVASSSTLVGLGSSSSLLSSAELVRLCRSASSLSFDDSTARPSLDIPPQRPSAMAIPGSMMSKRRSSIAPASLHEANPFGTPRELPF</sequence>
<evidence type="ECO:0000313" key="2">
    <source>
        <dbReference type="EMBL" id="KAJ2686355.1"/>
    </source>
</evidence>
<evidence type="ECO:0000256" key="1">
    <source>
        <dbReference type="SAM" id="MobiDB-lite"/>
    </source>
</evidence>
<name>A0A9W8L4D2_9FUNG</name>
<feature type="compositionally biased region" description="Low complexity" evidence="1">
    <location>
        <begin position="18"/>
        <end position="29"/>
    </location>
</feature>
<dbReference type="EMBL" id="JANBTX010000112">
    <property type="protein sequence ID" value="KAJ2686355.1"/>
    <property type="molecule type" value="Genomic_DNA"/>
</dbReference>
<protein>
    <submittedName>
        <fullName evidence="2">Uncharacterized protein</fullName>
    </submittedName>
</protein>
<evidence type="ECO:0000313" key="3">
    <source>
        <dbReference type="Proteomes" id="UP001151516"/>
    </source>
</evidence>
<feature type="region of interest" description="Disordered" evidence="1">
    <location>
        <begin position="605"/>
        <end position="658"/>
    </location>
</feature>
<gene>
    <name evidence="2" type="ORF">IWW39_003699</name>
</gene>
<keyword evidence="3" id="KW-1185">Reference proteome</keyword>
<reference evidence="2" key="1">
    <citation type="submission" date="2022-07" db="EMBL/GenBank/DDBJ databases">
        <title>Phylogenomic reconstructions and comparative analyses of Kickxellomycotina fungi.</title>
        <authorList>
            <person name="Reynolds N.K."/>
            <person name="Stajich J.E."/>
            <person name="Barry K."/>
            <person name="Grigoriev I.V."/>
            <person name="Crous P."/>
            <person name="Smith M.E."/>
        </authorList>
    </citation>
    <scope>NUCLEOTIDE SEQUENCE</scope>
    <source>
        <strain evidence="2">CBS 109367</strain>
    </source>
</reference>
<feature type="region of interest" description="Disordered" evidence="1">
    <location>
        <begin position="198"/>
        <end position="222"/>
    </location>
</feature>
<organism evidence="2 3">
    <name type="scientific">Coemansia spiralis</name>
    <dbReference type="NCBI Taxonomy" id="417178"/>
    <lineage>
        <taxon>Eukaryota</taxon>
        <taxon>Fungi</taxon>
        <taxon>Fungi incertae sedis</taxon>
        <taxon>Zoopagomycota</taxon>
        <taxon>Kickxellomycotina</taxon>
        <taxon>Kickxellomycetes</taxon>
        <taxon>Kickxellales</taxon>
        <taxon>Kickxellaceae</taxon>
        <taxon>Coemansia</taxon>
    </lineage>
</organism>
<feature type="compositionally biased region" description="Polar residues" evidence="1">
    <location>
        <begin position="30"/>
        <end position="39"/>
    </location>
</feature>
<dbReference type="Proteomes" id="UP001151516">
    <property type="component" value="Unassembled WGS sequence"/>
</dbReference>
<accession>A0A9W8L4D2</accession>
<dbReference type="OrthoDB" id="39591at2759"/>